<dbReference type="EMBL" id="FOHJ01000006">
    <property type="protein sequence ID" value="SET62414.1"/>
    <property type="molecule type" value="Genomic_DNA"/>
</dbReference>
<accession>A0A1I0FVY5</accession>
<dbReference type="OrthoDB" id="9802248at2"/>
<keyword evidence="2" id="KW-0479">Metal-binding</keyword>
<feature type="domain" description="Metallo-beta-lactamase" evidence="5">
    <location>
        <begin position="12"/>
        <end position="190"/>
    </location>
</feature>
<dbReference type="SMART" id="SM00849">
    <property type="entry name" value="Lactamase_B"/>
    <property type="match status" value="1"/>
</dbReference>
<dbReference type="AlphaFoldDB" id="A0A1I0FVY5"/>
<gene>
    <name evidence="6" type="ORF">SAMN05421676_106107</name>
</gene>
<dbReference type="Proteomes" id="UP000199095">
    <property type="component" value="Unassembled WGS sequence"/>
</dbReference>
<dbReference type="STRING" id="237682.SAMN05421676_106107"/>
<protein>
    <submittedName>
        <fullName evidence="6">Glyoxylase, beta-lactamase superfamily II</fullName>
    </submittedName>
</protein>
<dbReference type="SUPFAM" id="SSF56281">
    <property type="entry name" value="Metallo-hydrolase/oxidoreductase"/>
    <property type="match status" value="1"/>
</dbReference>
<sequence>MNVKQFSLGALGTNCYIVHKNGKGLIIDPGAEGLVVKQYLDSHDTKPLAILLTHAHFDHIGAVEELQREYNIEVYLHETEHDWLKDPMLNGSQYFGITEPIRINNADHMLTPGFLTLENFTFEIRHTPGHSPGSVSFVFEDEGFVIAGDTLFNGGIGRTDLPQGNHQELLTSIKTNLFTLAEKTIVYPGHGPETTIEKEKRSNPFL</sequence>
<dbReference type="CDD" id="cd06262">
    <property type="entry name" value="metallo-hydrolase-like_MBL-fold"/>
    <property type="match status" value="1"/>
</dbReference>
<comment type="cofactor">
    <cofactor evidence="1">
        <name>Zn(2+)</name>
        <dbReference type="ChEBI" id="CHEBI:29105"/>
    </cofactor>
</comment>
<evidence type="ECO:0000256" key="1">
    <source>
        <dbReference type="ARBA" id="ARBA00001947"/>
    </source>
</evidence>
<evidence type="ECO:0000313" key="6">
    <source>
        <dbReference type="EMBL" id="SET62414.1"/>
    </source>
</evidence>
<dbReference type="GO" id="GO:0016787">
    <property type="term" value="F:hydrolase activity"/>
    <property type="evidence" value="ECO:0007669"/>
    <property type="project" value="UniProtKB-KW"/>
</dbReference>
<dbReference type="InterPro" id="IPR036866">
    <property type="entry name" value="RibonucZ/Hydroxyglut_hydro"/>
</dbReference>
<evidence type="ECO:0000313" key="7">
    <source>
        <dbReference type="Proteomes" id="UP000199095"/>
    </source>
</evidence>
<keyword evidence="4" id="KW-0862">Zinc</keyword>
<name>A0A1I0FVY5_9BACI</name>
<evidence type="ECO:0000259" key="5">
    <source>
        <dbReference type="SMART" id="SM00849"/>
    </source>
</evidence>
<dbReference type="RefSeq" id="WP_093135009.1">
    <property type="nucleotide sequence ID" value="NZ_FOHJ01000006.1"/>
</dbReference>
<dbReference type="PANTHER" id="PTHR46233:SF3">
    <property type="entry name" value="HYDROXYACYLGLUTATHIONE HYDROLASE GLOC"/>
    <property type="match status" value="1"/>
</dbReference>
<evidence type="ECO:0000256" key="3">
    <source>
        <dbReference type="ARBA" id="ARBA00022801"/>
    </source>
</evidence>
<dbReference type="InterPro" id="IPR001279">
    <property type="entry name" value="Metallo-B-lactamas"/>
</dbReference>
<reference evidence="7" key="1">
    <citation type="submission" date="2016-10" db="EMBL/GenBank/DDBJ databases">
        <authorList>
            <person name="Varghese N."/>
            <person name="Submissions S."/>
        </authorList>
    </citation>
    <scope>NUCLEOTIDE SEQUENCE [LARGE SCALE GENOMIC DNA]</scope>
    <source>
        <strain evidence="7">CGMCC 1.3566</strain>
    </source>
</reference>
<evidence type="ECO:0000256" key="2">
    <source>
        <dbReference type="ARBA" id="ARBA00022723"/>
    </source>
</evidence>
<organism evidence="6 7">
    <name type="scientific">Salinibacillus kushneri</name>
    <dbReference type="NCBI Taxonomy" id="237682"/>
    <lineage>
        <taxon>Bacteria</taxon>
        <taxon>Bacillati</taxon>
        <taxon>Bacillota</taxon>
        <taxon>Bacilli</taxon>
        <taxon>Bacillales</taxon>
        <taxon>Bacillaceae</taxon>
        <taxon>Salinibacillus</taxon>
    </lineage>
</organism>
<keyword evidence="7" id="KW-1185">Reference proteome</keyword>
<proteinExistence type="predicted"/>
<dbReference type="Pfam" id="PF00753">
    <property type="entry name" value="Lactamase_B"/>
    <property type="match status" value="1"/>
</dbReference>
<evidence type="ECO:0000256" key="4">
    <source>
        <dbReference type="ARBA" id="ARBA00022833"/>
    </source>
</evidence>
<keyword evidence="3" id="KW-0378">Hydrolase</keyword>
<dbReference type="PANTHER" id="PTHR46233">
    <property type="entry name" value="HYDROXYACYLGLUTATHIONE HYDROLASE GLOC"/>
    <property type="match status" value="1"/>
</dbReference>
<dbReference type="Gene3D" id="3.60.15.10">
    <property type="entry name" value="Ribonuclease Z/Hydroxyacylglutathione hydrolase-like"/>
    <property type="match status" value="1"/>
</dbReference>
<dbReference type="InterPro" id="IPR051453">
    <property type="entry name" value="MBL_Glyoxalase_II"/>
</dbReference>
<dbReference type="GO" id="GO:0046872">
    <property type="term" value="F:metal ion binding"/>
    <property type="evidence" value="ECO:0007669"/>
    <property type="project" value="UniProtKB-KW"/>
</dbReference>